<sequence>MPLPQWPIHPPSHPRDQSVSEEEEEVLAERVLFSHLLGDGAALTSPELNVASLQPPPLFDPHTDTGENGVPESVLRAYMAGDLTAIERFFEHIMRITAPDSIYDGEASEDGDWTFGLEGPPPEIIAQREAAARIELPNASREVPEMADASAEASRFAASSANLHAVAPVASGEIVAVTR</sequence>
<feature type="compositionally biased region" description="Pro residues" evidence="1">
    <location>
        <begin position="1"/>
        <end position="11"/>
    </location>
</feature>
<evidence type="ECO:0000313" key="2">
    <source>
        <dbReference type="EMBL" id="KAJ1996608.1"/>
    </source>
</evidence>
<accession>A0A9W8BBJ5</accession>
<evidence type="ECO:0000313" key="3">
    <source>
        <dbReference type="Proteomes" id="UP001150907"/>
    </source>
</evidence>
<protein>
    <submittedName>
        <fullName evidence="2">Uncharacterized protein</fullName>
    </submittedName>
</protein>
<comment type="caution">
    <text evidence="2">The sequence shown here is derived from an EMBL/GenBank/DDBJ whole genome shotgun (WGS) entry which is preliminary data.</text>
</comment>
<gene>
    <name evidence="2" type="ORF">H4R26_006130</name>
</gene>
<reference evidence="2" key="1">
    <citation type="submission" date="2022-07" db="EMBL/GenBank/DDBJ databases">
        <title>Phylogenomic reconstructions and comparative analyses of Kickxellomycotina fungi.</title>
        <authorList>
            <person name="Reynolds N.K."/>
            <person name="Stajich J.E."/>
            <person name="Barry K."/>
            <person name="Grigoriev I.V."/>
            <person name="Crous P."/>
            <person name="Smith M.E."/>
        </authorList>
    </citation>
    <scope>NUCLEOTIDE SEQUENCE</scope>
    <source>
        <strain evidence="2">IMI 214461</strain>
    </source>
</reference>
<proteinExistence type="predicted"/>
<dbReference type="Proteomes" id="UP001150907">
    <property type="component" value="Unassembled WGS sequence"/>
</dbReference>
<name>A0A9W8BBJ5_9FUNG</name>
<feature type="region of interest" description="Disordered" evidence="1">
    <location>
        <begin position="1"/>
        <end position="24"/>
    </location>
</feature>
<dbReference type="OrthoDB" id="5597868at2759"/>
<dbReference type="EMBL" id="JANBQF010001738">
    <property type="protein sequence ID" value="KAJ1996608.1"/>
    <property type="molecule type" value="Genomic_DNA"/>
</dbReference>
<dbReference type="AlphaFoldDB" id="A0A9W8BBJ5"/>
<keyword evidence="3" id="KW-1185">Reference proteome</keyword>
<organism evidence="2 3">
    <name type="scientific">Coemansia thaxteri</name>
    <dbReference type="NCBI Taxonomy" id="2663907"/>
    <lineage>
        <taxon>Eukaryota</taxon>
        <taxon>Fungi</taxon>
        <taxon>Fungi incertae sedis</taxon>
        <taxon>Zoopagomycota</taxon>
        <taxon>Kickxellomycotina</taxon>
        <taxon>Kickxellomycetes</taxon>
        <taxon>Kickxellales</taxon>
        <taxon>Kickxellaceae</taxon>
        <taxon>Coemansia</taxon>
    </lineage>
</organism>
<evidence type="ECO:0000256" key="1">
    <source>
        <dbReference type="SAM" id="MobiDB-lite"/>
    </source>
</evidence>
<feature type="non-terminal residue" evidence="2">
    <location>
        <position position="179"/>
    </location>
</feature>